<dbReference type="AlphaFoldDB" id="A0A5N5WQ29"/>
<dbReference type="Proteomes" id="UP000326565">
    <property type="component" value="Unassembled WGS sequence"/>
</dbReference>
<evidence type="ECO:0000256" key="1">
    <source>
        <dbReference type="SAM" id="MobiDB-lite"/>
    </source>
</evidence>
<organism evidence="2 3">
    <name type="scientific">Aspergillus leporis</name>
    <dbReference type="NCBI Taxonomy" id="41062"/>
    <lineage>
        <taxon>Eukaryota</taxon>
        <taxon>Fungi</taxon>
        <taxon>Dikarya</taxon>
        <taxon>Ascomycota</taxon>
        <taxon>Pezizomycotina</taxon>
        <taxon>Eurotiomycetes</taxon>
        <taxon>Eurotiomycetidae</taxon>
        <taxon>Eurotiales</taxon>
        <taxon>Aspergillaceae</taxon>
        <taxon>Aspergillus</taxon>
        <taxon>Aspergillus subgen. Circumdati</taxon>
    </lineage>
</organism>
<evidence type="ECO:0000313" key="3">
    <source>
        <dbReference type="Proteomes" id="UP000326565"/>
    </source>
</evidence>
<protein>
    <submittedName>
        <fullName evidence="2">Uncharacterized protein</fullName>
    </submittedName>
</protein>
<reference evidence="2 3" key="1">
    <citation type="submission" date="2019-04" db="EMBL/GenBank/DDBJ databases">
        <title>Friends and foes A comparative genomics study of 23 Aspergillus species from section Flavi.</title>
        <authorList>
            <consortium name="DOE Joint Genome Institute"/>
            <person name="Kjaerbolling I."/>
            <person name="Vesth T."/>
            <person name="Frisvad J.C."/>
            <person name="Nybo J.L."/>
            <person name="Theobald S."/>
            <person name="Kildgaard S."/>
            <person name="Isbrandt T."/>
            <person name="Kuo A."/>
            <person name="Sato A."/>
            <person name="Lyhne E.K."/>
            <person name="Kogle M.E."/>
            <person name="Wiebenga A."/>
            <person name="Kun R.S."/>
            <person name="Lubbers R.J."/>
            <person name="Makela M.R."/>
            <person name="Barry K."/>
            <person name="Chovatia M."/>
            <person name="Clum A."/>
            <person name="Daum C."/>
            <person name="Haridas S."/>
            <person name="He G."/>
            <person name="LaButti K."/>
            <person name="Lipzen A."/>
            <person name="Mondo S."/>
            <person name="Riley R."/>
            <person name="Salamov A."/>
            <person name="Simmons B.A."/>
            <person name="Magnuson J.K."/>
            <person name="Henrissat B."/>
            <person name="Mortensen U.H."/>
            <person name="Larsen T.O."/>
            <person name="Devries R.P."/>
            <person name="Grigoriev I.V."/>
            <person name="Machida M."/>
            <person name="Baker S.E."/>
            <person name="Andersen M.R."/>
        </authorList>
    </citation>
    <scope>NUCLEOTIDE SEQUENCE [LARGE SCALE GENOMIC DNA]</scope>
    <source>
        <strain evidence="2 3">CBS 151.66</strain>
    </source>
</reference>
<keyword evidence="3" id="KW-1185">Reference proteome</keyword>
<evidence type="ECO:0000313" key="2">
    <source>
        <dbReference type="EMBL" id="KAB8069847.1"/>
    </source>
</evidence>
<feature type="region of interest" description="Disordered" evidence="1">
    <location>
        <begin position="33"/>
        <end position="72"/>
    </location>
</feature>
<accession>A0A5N5WQ29</accession>
<sequence>MACINLLQRIDRLWPFSNLSPTRQADWNCVTHTPSGSEEIDQRGYVSPQHMPTEDPSTVPLRKRPPVSDLKDERKVEGSEVLELKYWIPAEIHLRGEVFYDVRRETKKWKASMGWPICQIHTEHFEYSAQDLEDDPVGRELLESRERTEQQLKRQEARGLHHELLLDDENVLVL</sequence>
<name>A0A5N5WQ29_9EURO</name>
<proteinExistence type="predicted"/>
<gene>
    <name evidence="2" type="ORF">BDV29DRAFT_161022</name>
</gene>
<dbReference type="EMBL" id="ML732324">
    <property type="protein sequence ID" value="KAB8069847.1"/>
    <property type="molecule type" value="Genomic_DNA"/>
</dbReference>